<feature type="transmembrane region" description="Helical" evidence="6">
    <location>
        <begin position="123"/>
        <end position="143"/>
    </location>
</feature>
<evidence type="ECO:0000256" key="4">
    <source>
        <dbReference type="ARBA" id="ARBA00022989"/>
    </source>
</evidence>
<gene>
    <name evidence="8" type="ORF">AUK40_01965</name>
</gene>
<dbReference type="GO" id="GO:0005886">
    <property type="term" value="C:plasma membrane"/>
    <property type="evidence" value="ECO:0007669"/>
    <property type="project" value="UniProtKB-SubCell"/>
</dbReference>
<accession>A0A1J5IM36</accession>
<feature type="transmembrane region" description="Helical" evidence="6">
    <location>
        <begin position="273"/>
        <end position="292"/>
    </location>
</feature>
<feature type="domain" description="EamA" evidence="7">
    <location>
        <begin position="12"/>
        <end position="138"/>
    </location>
</feature>
<keyword evidence="5 6" id="KW-0472">Membrane</keyword>
<feature type="transmembrane region" description="Helical" evidence="6">
    <location>
        <begin position="39"/>
        <end position="58"/>
    </location>
</feature>
<dbReference type="InterPro" id="IPR000620">
    <property type="entry name" value="EamA_dom"/>
</dbReference>
<evidence type="ECO:0000256" key="1">
    <source>
        <dbReference type="ARBA" id="ARBA00004651"/>
    </source>
</evidence>
<reference evidence="8 9" key="1">
    <citation type="journal article" date="2016" name="Environ. Microbiol.">
        <title>Genomic resolution of a cold subsurface aquifer community provides metabolic insights for novel microbes adapted to high CO concentrations.</title>
        <authorList>
            <person name="Probst A.J."/>
            <person name="Castelle C.J."/>
            <person name="Singh A."/>
            <person name="Brown C.T."/>
            <person name="Anantharaman K."/>
            <person name="Sharon I."/>
            <person name="Hug L.A."/>
            <person name="Burstein D."/>
            <person name="Emerson J.B."/>
            <person name="Thomas B.C."/>
            <person name="Banfield J.F."/>
        </authorList>
    </citation>
    <scope>NUCLEOTIDE SEQUENCE [LARGE SCALE GENOMIC DNA]</scope>
    <source>
        <strain evidence="8">CG2_30_54_11</strain>
    </source>
</reference>
<feature type="transmembrane region" description="Helical" evidence="6">
    <location>
        <begin position="95"/>
        <end position="116"/>
    </location>
</feature>
<evidence type="ECO:0000313" key="9">
    <source>
        <dbReference type="Proteomes" id="UP000183245"/>
    </source>
</evidence>
<dbReference type="AlphaFoldDB" id="A0A1J5IM36"/>
<evidence type="ECO:0000313" key="8">
    <source>
        <dbReference type="EMBL" id="OIP98132.1"/>
    </source>
</evidence>
<dbReference type="PANTHER" id="PTHR42920:SF5">
    <property type="entry name" value="EAMA DOMAIN-CONTAINING PROTEIN"/>
    <property type="match status" value="1"/>
</dbReference>
<feature type="transmembrane region" description="Helical" evidence="6">
    <location>
        <begin position="155"/>
        <end position="173"/>
    </location>
</feature>
<evidence type="ECO:0000256" key="6">
    <source>
        <dbReference type="SAM" id="Phobius"/>
    </source>
</evidence>
<feature type="transmembrane region" description="Helical" evidence="6">
    <location>
        <begin position="185"/>
        <end position="206"/>
    </location>
</feature>
<dbReference type="PANTHER" id="PTHR42920">
    <property type="entry name" value="OS03G0707200 PROTEIN-RELATED"/>
    <property type="match status" value="1"/>
</dbReference>
<dbReference type="STRING" id="1817892.AUK40_01965"/>
<evidence type="ECO:0000256" key="5">
    <source>
        <dbReference type="ARBA" id="ARBA00023136"/>
    </source>
</evidence>
<organism evidence="8 9">
    <name type="scientific">Candidatus Wirthbacteria bacterium CG2_30_54_11</name>
    <dbReference type="NCBI Taxonomy" id="1817892"/>
    <lineage>
        <taxon>Bacteria</taxon>
        <taxon>Candidatus Wirthbacteria</taxon>
    </lineage>
</organism>
<feature type="transmembrane region" description="Helical" evidence="6">
    <location>
        <begin position="248"/>
        <end position="267"/>
    </location>
</feature>
<feature type="transmembrane region" description="Helical" evidence="6">
    <location>
        <begin position="70"/>
        <end position="89"/>
    </location>
</feature>
<feature type="transmembrane region" description="Helical" evidence="6">
    <location>
        <begin position="12"/>
        <end position="33"/>
    </location>
</feature>
<proteinExistence type="predicted"/>
<sequence length="308" mass="33162">MPSHHRTSSAVLALIILTAIIGSGFGPIAKIALRTIPPMSFIFLRFVIATILLAPSSVKKLPAGRPLLQLMLVSLLATANTILFAFGISDTTASISQMLYASLPLMTTLITIVFLHHRINRRATIGISIGFLGTALILVLPMLTTGQASLGGIRGNLTIFVSVITYTVYCLASERFHDRFSVGQIVFIFSLVSLIISAPLTAVDLISNPAWWNTVPPAAYVGLLYAGSIGTVLFYYLSQLVVKKSNPVTASVIQYIQPFMTFVWAALLLGERLTIVFIIAVICTLAGVYLTTSAESGEHHTLPPTEPC</sequence>
<evidence type="ECO:0000259" key="7">
    <source>
        <dbReference type="Pfam" id="PF00892"/>
    </source>
</evidence>
<dbReference type="SUPFAM" id="SSF103481">
    <property type="entry name" value="Multidrug resistance efflux transporter EmrE"/>
    <property type="match status" value="2"/>
</dbReference>
<name>A0A1J5IM36_9BACT</name>
<comment type="caution">
    <text evidence="8">The sequence shown here is derived from an EMBL/GenBank/DDBJ whole genome shotgun (WGS) entry which is preliminary data.</text>
</comment>
<protein>
    <recommendedName>
        <fullName evidence="7">EamA domain-containing protein</fullName>
    </recommendedName>
</protein>
<keyword evidence="3 6" id="KW-0812">Transmembrane</keyword>
<evidence type="ECO:0000256" key="2">
    <source>
        <dbReference type="ARBA" id="ARBA00022475"/>
    </source>
</evidence>
<dbReference type="InterPro" id="IPR037185">
    <property type="entry name" value="EmrE-like"/>
</dbReference>
<dbReference type="Pfam" id="PF00892">
    <property type="entry name" value="EamA"/>
    <property type="match status" value="2"/>
</dbReference>
<dbReference type="InterPro" id="IPR051258">
    <property type="entry name" value="Diverse_Substrate_Transporter"/>
</dbReference>
<keyword evidence="2" id="KW-1003">Cell membrane</keyword>
<evidence type="ECO:0000256" key="3">
    <source>
        <dbReference type="ARBA" id="ARBA00022692"/>
    </source>
</evidence>
<feature type="transmembrane region" description="Helical" evidence="6">
    <location>
        <begin position="218"/>
        <end position="236"/>
    </location>
</feature>
<keyword evidence="4 6" id="KW-1133">Transmembrane helix</keyword>
<feature type="domain" description="EamA" evidence="7">
    <location>
        <begin position="154"/>
        <end position="292"/>
    </location>
</feature>
<dbReference type="Proteomes" id="UP000183245">
    <property type="component" value="Unassembled WGS sequence"/>
</dbReference>
<comment type="subcellular location">
    <subcellularLocation>
        <location evidence="1">Cell membrane</location>
        <topology evidence="1">Multi-pass membrane protein</topology>
    </subcellularLocation>
</comment>
<dbReference type="EMBL" id="MNZT01000037">
    <property type="protein sequence ID" value="OIP98132.1"/>
    <property type="molecule type" value="Genomic_DNA"/>
</dbReference>